<evidence type="ECO:0000313" key="4">
    <source>
        <dbReference type="EnsemblMetazoa" id="CapteP134249"/>
    </source>
</evidence>
<dbReference type="InterPro" id="IPR036872">
    <property type="entry name" value="CH_dom_sf"/>
</dbReference>
<dbReference type="InterPro" id="IPR039041">
    <property type="entry name" value="Nav/unc-53"/>
</dbReference>
<dbReference type="Gene3D" id="1.10.418.10">
    <property type="entry name" value="Calponin-like domain"/>
    <property type="match status" value="1"/>
</dbReference>
<dbReference type="OMA" id="YTAWINS"/>
<dbReference type="EnsemblMetazoa" id="CapteT134249">
    <property type="protein sequence ID" value="CapteP134249"/>
    <property type="gene ID" value="CapteG134249"/>
</dbReference>
<dbReference type="EMBL" id="AMQN01000694">
    <property type="status" value="NOT_ANNOTATED_CDS"/>
    <property type="molecule type" value="Genomic_DNA"/>
</dbReference>
<dbReference type="GO" id="GO:0022008">
    <property type="term" value="P:neurogenesis"/>
    <property type="evidence" value="ECO:0007669"/>
    <property type="project" value="InterPro"/>
</dbReference>
<dbReference type="InterPro" id="IPR001715">
    <property type="entry name" value="CH_dom"/>
</dbReference>
<evidence type="ECO:0000313" key="3">
    <source>
        <dbReference type="EMBL" id="ELU14589.1"/>
    </source>
</evidence>
<reference evidence="4" key="3">
    <citation type="submission" date="2015-06" db="UniProtKB">
        <authorList>
            <consortium name="EnsemblMetazoa"/>
        </authorList>
    </citation>
    <scope>IDENTIFICATION</scope>
</reference>
<reference evidence="3 5" key="2">
    <citation type="journal article" date="2013" name="Nature">
        <title>Insights into bilaterian evolution from three spiralian genomes.</title>
        <authorList>
            <person name="Simakov O."/>
            <person name="Marletaz F."/>
            <person name="Cho S.J."/>
            <person name="Edsinger-Gonzales E."/>
            <person name="Havlak P."/>
            <person name="Hellsten U."/>
            <person name="Kuo D.H."/>
            <person name="Larsson T."/>
            <person name="Lv J."/>
            <person name="Arendt D."/>
            <person name="Savage R."/>
            <person name="Osoegawa K."/>
            <person name="de Jong P."/>
            <person name="Grimwood J."/>
            <person name="Chapman J.A."/>
            <person name="Shapiro H."/>
            <person name="Aerts A."/>
            <person name="Otillar R.P."/>
            <person name="Terry A.Y."/>
            <person name="Boore J.L."/>
            <person name="Grigoriev I.V."/>
            <person name="Lindberg D.R."/>
            <person name="Seaver E.C."/>
            <person name="Weisblat D.A."/>
            <person name="Putnam N.H."/>
            <person name="Rokhsar D.S."/>
        </authorList>
    </citation>
    <scope>NUCLEOTIDE SEQUENCE</scope>
    <source>
        <strain evidence="3 5">I ESC-2004</strain>
    </source>
</reference>
<dbReference type="OrthoDB" id="2161974at2759"/>
<organism evidence="3">
    <name type="scientific">Capitella teleta</name>
    <name type="common">Polychaete worm</name>
    <dbReference type="NCBI Taxonomy" id="283909"/>
    <lineage>
        <taxon>Eukaryota</taxon>
        <taxon>Metazoa</taxon>
        <taxon>Spiralia</taxon>
        <taxon>Lophotrochozoa</taxon>
        <taxon>Annelida</taxon>
        <taxon>Polychaeta</taxon>
        <taxon>Sedentaria</taxon>
        <taxon>Scolecida</taxon>
        <taxon>Capitellidae</taxon>
        <taxon>Capitella</taxon>
    </lineage>
</organism>
<feature type="compositionally biased region" description="Low complexity" evidence="1">
    <location>
        <begin position="113"/>
        <end position="124"/>
    </location>
</feature>
<feature type="domain" description="Calponin-homology (CH)" evidence="2">
    <location>
        <begin position="1"/>
        <end position="104"/>
    </location>
</feature>
<feature type="non-terminal residue" evidence="3">
    <location>
        <position position="1"/>
    </location>
</feature>
<dbReference type="SMART" id="SM00033">
    <property type="entry name" value="CH"/>
    <property type="match status" value="1"/>
</dbReference>
<dbReference type="Pfam" id="PF00307">
    <property type="entry name" value="CH"/>
    <property type="match status" value="1"/>
</dbReference>
<dbReference type="Proteomes" id="UP000014760">
    <property type="component" value="Unassembled WGS sequence"/>
</dbReference>
<accession>R7V7R9</accession>
<dbReference type="PROSITE" id="PS50021">
    <property type="entry name" value="CH"/>
    <property type="match status" value="1"/>
</dbReference>
<dbReference type="SUPFAM" id="SSF47576">
    <property type="entry name" value="Calponin-homology domain, CH-domain"/>
    <property type="match status" value="1"/>
</dbReference>
<dbReference type="AlphaFoldDB" id="R7V7R9"/>
<feature type="region of interest" description="Disordered" evidence="1">
    <location>
        <begin position="108"/>
        <end position="150"/>
    </location>
</feature>
<dbReference type="CDD" id="cd21212">
    <property type="entry name" value="CH_NAV2-like"/>
    <property type="match status" value="1"/>
</dbReference>
<dbReference type="STRING" id="283909.R7V7R9"/>
<name>R7V7R9_CAPTE</name>
<evidence type="ECO:0000313" key="5">
    <source>
        <dbReference type="Proteomes" id="UP000014760"/>
    </source>
</evidence>
<evidence type="ECO:0000259" key="2">
    <source>
        <dbReference type="PROSITE" id="PS50021"/>
    </source>
</evidence>
<feature type="compositionally biased region" description="Polar residues" evidence="1">
    <location>
        <begin position="125"/>
        <end position="135"/>
    </location>
</feature>
<evidence type="ECO:0000256" key="1">
    <source>
        <dbReference type="SAM" id="MobiDB-lite"/>
    </source>
</evidence>
<dbReference type="PANTHER" id="PTHR12784:SF28">
    <property type="entry name" value="PROTEIN SICKIE"/>
    <property type="match status" value="1"/>
</dbReference>
<proteinExistence type="predicted"/>
<dbReference type="PANTHER" id="PTHR12784">
    <property type="entry name" value="STEERIN"/>
    <property type="match status" value="1"/>
</dbReference>
<protein>
    <recommendedName>
        <fullName evidence="2">Calponin-homology (CH) domain-containing protein</fullName>
    </recommendedName>
</protein>
<dbReference type="EMBL" id="KB294417">
    <property type="protein sequence ID" value="ELU14589.1"/>
    <property type="molecule type" value="Genomic_DNA"/>
</dbReference>
<sequence length="150" mass="16526">QIYTDWANHYLEKARHKRFITDLQSDISDGVLLASVIEAVTNEKVEGIHAKPKTASQMVENITACLSFLAGIGVNVDSLSAKDVREGNLKAILGLFFSLSRFKQQQKTQHSSVQNQNVVAPPQQSSKSNNLNGNRSLGRPHNLNGNVESR</sequence>
<keyword evidence="5" id="KW-1185">Reference proteome</keyword>
<reference evidence="5" key="1">
    <citation type="submission" date="2012-12" db="EMBL/GenBank/DDBJ databases">
        <authorList>
            <person name="Hellsten U."/>
            <person name="Grimwood J."/>
            <person name="Chapman J.A."/>
            <person name="Shapiro H."/>
            <person name="Aerts A."/>
            <person name="Otillar R.P."/>
            <person name="Terry A.Y."/>
            <person name="Boore J.L."/>
            <person name="Simakov O."/>
            <person name="Marletaz F."/>
            <person name="Cho S.-J."/>
            <person name="Edsinger-Gonzales E."/>
            <person name="Havlak P."/>
            <person name="Kuo D.-H."/>
            <person name="Larsson T."/>
            <person name="Lv J."/>
            <person name="Arendt D."/>
            <person name="Savage R."/>
            <person name="Osoegawa K."/>
            <person name="de Jong P."/>
            <person name="Lindberg D.R."/>
            <person name="Seaver E.C."/>
            <person name="Weisblat D.A."/>
            <person name="Putnam N.H."/>
            <person name="Grigoriev I.V."/>
            <person name="Rokhsar D.S."/>
        </authorList>
    </citation>
    <scope>NUCLEOTIDE SEQUENCE</scope>
    <source>
        <strain evidence="5">I ESC-2004</strain>
    </source>
</reference>
<dbReference type="HOGENOM" id="CLU_1745088_0_0_1"/>
<gene>
    <name evidence="3" type="ORF">CAPTEDRAFT_134249</name>
</gene>